<protein>
    <submittedName>
        <fullName evidence="2">Uncharacterized protein</fullName>
    </submittedName>
</protein>
<dbReference type="RefSeq" id="XP_004987795.1">
    <property type="nucleotide sequence ID" value="XM_004987738.1"/>
</dbReference>
<dbReference type="EMBL" id="GL832995">
    <property type="protein sequence ID" value="EGD81110.1"/>
    <property type="molecule type" value="Genomic_DNA"/>
</dbReference>
<dbReference type="AlphaFoldDB" id="F2USK1"/>
<evidence type="ECO:0000313" key="3">
    <source>
        <dbReference type="Proteomes" id="UP000007799"/>
    </source>
</evidence>
<dbReference type="GeneID" id="16068317"/>
<evidence type="ECO:0000256" key="1">
    <source>
        <dbReference type="SAM" id="MobiDB-lite"/>
    </source>
</evidence>
<name>F2USK1_SALR5</name>
<dbReference type="InParanoid" id="F2USK1"/>
<dbReference type="KEGG" id="sre:PTSG_11147"/>
<feature type="region of interest" description="Disordered" evidence="1">
    <location>
        <begin position="135"/>
        <end position="158"/>
    </location>
</feature>
<keyword evidence="3" id="KW-1185">Reference proteome</keyword>
<accession>F2USK1</accession>
<organism evidence="3">
    <name type="scientific">Salpingoeca rosetta (strain ATCC 50818 / BSB-021)</name>
    <dbReference type="NCBI Taxonomy" id="946362"/>
    <lineage>
        <taxon>Eukaryota</taxon>
        <taxon>Choanoflagellata</taxon>
        <taxon>Craspedida</taxon>
        <taxon>Salpingoecidae</taxon>
        <taxon>Salpingoeca</taxon>
    </lineage>
</organism>
<reference evidence="2" key="1">
    <citation type="submission" date="2009-08" db="EMBL/GenBank/DDBJ databases">
        <title>Annotation of Salpingoeca rosetta.</title>
        <authorList>
            <consortium name="The Broad Institute Genome Sequencing Platform"/>
            <person name="Russ C."/>
            <person name="Cuomo C."/>
            <person name="Burger G."/>
            <person name="Gray M.W."/>
            <person name="Holland P.W.H."/>
            <person name="King N."/>
            <person name="Lang F.B.F."/>
            <person name="Roger A.J."/>
            <person name="Ruiz-Trillo I."/>
            <person name="Young S.K."/>
            <person name="Zeng Q."/>
            <person name="Gargeya S."/>
            <person name="Alvarado L."/>
            <person name="Berlin A."/>
            <person name="Chapman S.B."/>
            <person name="Chen Z."/>
            <person name="Freedman E."/>
            <person name="Gellesch M."/>
            <person name="Goldberg J."/>
            <person name="Griggs A."/>
            <person name="Gujja S."/>
            <person name="Heilman E."/>
            <person name="Heiman D."/>
            <person name="Howarth C."/>
            <person name="Mehta T."/>
            <person name="Neiman D."/>
            <person name="Pearson M."/>
            <person name="Roberts A."/>
            <person name="Saif S."/>
            <person name="Shea T."/>
            <person name="Shenoy N."/>
            <person name="Sisk P."/>
            <person name="Stolte C."/>
            <person name="Sykes S."/>
            <person name="White J."/>
            <person name="Yandava C."/>
            <person name="Haas B."/>
            <person name="Nusbaum C."/>
            <person name="Birren B."/>
        </authorList>
    </citation>
    <scope>NUCLEOTIDE SEQUENCE [LARGE SCALE GENOMIC DNA]</scope>
    <source>
        <strain evidence="2">ATCC 50818</strain>
    </source>
</reference>
<feature type="compositionally biased region" description="Low complexity" evidence="1">
    <location>
        <begin position="135"/>
        <end position="146"/>
    </location>
</feature>
<sequence length="194" mass="21442">MNTGGMMIVKSRQLEIMRQRIRGHPSPAHKQVHVLVEQLQRSSCLATDSASIVQFQLRMATLQLLLSSRSVSTKSGQLACVAKTAAAAAAVAVRPHHRWALCLQLPLLFLLFLAGLSVARVHGSGCLKDALPLTHTSTPPHLHTSPRPFHNTKDRTLSPSVDTTLKQLDTTLKEHRVPFTTGQLRPRKHSFHHD</sequence>
<proteinExistence type="predicted"/>
<gene>
    <name evidence="2" type="ORF">PTSG_11147</name>
</gene>
<dbReference type="Proteomes" id="UP000007799">
    <property type="component" value="Unassembled WGS sequence"/>
</dbReference>
<evidence type="ECO:0000313" key="2">
    <source>
        <dbReference type="EMBL" id="EGD81110.1"/>
    </source>
</evidence>